<evidence type="ECO:0000313" key="2">
    <source>
        <dbReference type="Proteomes" id="UP001195963"/>
    </source>
</evidence>
<feature type="non-terminal residue" evidence="1">
    <location>
        <position position="1"/>
    </location>
</feature>
<accession>A0ABS7E486</accession>
<evidence type="ECO:0000313" key="1">
    <source>
        <dbReference type="EMBL" id="MBW8184475.1"/>
    </source>
</evidence>
<dbReference type="Proteomes" id="UP001195963">
    <property type="component" value="Unassembled WGS sequence"/>
</dbReference>
<dbReference type="EMBL" id="JAHZST010000007">
    <property type="protein sequence ID" value="MBW8184475.1"/>
    <property type="molecule type" value="Genomic_DNA"/>
</dbReference>
<protein>
    <submittedName>
        <fullName evidence="1">Uncharacterized protein</fullName>
    </submittedName>
</protein>
<dbReference type="RefSeq" id="WP_220109976.1">
    <property type="nucleotide sequence ID" value="NZ_JAHZST010000007.1"/>
</dbReference>
<gene>
    <name evidence="1" type="ORF">K0625_12405</name>
</gene>
<name>A0ABS7E486_9GAMM</name>
<organism evidence="1 2">
    <name type="scientific">Shewanella nanhaiensis</name>
    <dbReference type="NCBI Taxonomy" id="2864872"/>
    <lineage>
        <taxon>Bacteria</taxon>
        <taxon>Pseudomonadati</taxon>
        <taxon>Pseudomonadota</taxon>
        <taxon>Gammaproteobacteria</taxon>
        <taxon>Alteromonadales</taxon>
        <taxon>Shewanellaceae</taxon>
        <taxon>Shewanella</taxon>
    </lineage>
</organism>
<comment type="caution">
    <text evidence="1">The sequence shown here is derived from an EMBL/GenBank/DDBJ whole genome shotgun (WGS) entry which is preliminary data.</text>
</comment>
<sequence length="67" mass="7484">SGADLIVELGLMKVSIDSEYISANQLLLSCFIICNNGAYHTFRPWNDGINVPDIKKRTIRCALDENI</sequence>
<keyword evidence="2" id="KW-1185">Reference proteome</keyword>
<proteinExistence type="predicted"/>
<reference evidence="1 2" key="1">
    <citation type="submission" date="2021-07" db="EMBL/GenBank/DDBJ databases">
        <title>Shewanella sp. nov, isolated from SCS.</title>
        <authorList>
            <person name="Cao W.R."/>
        </authorList>
    </citation>
    <scope>NUCLEOTIDE SEQUENCE [LARGE SCALE GENOMIC DNA]</scope>
    <source>
        <strain evidence="1 2">NR704-98</strain>
    </source>
</reference>